<dbReference type="EMBL" id="NAJM01000019">
    <property type="protein sequence ID" value="RVX71029.1"/>
    <property type="molecule type" value="Genomic_DNA"/>
</dbReference>
<dbReference type="InterPro" id="IPR051209">
    <property type="entry name" value="FAD-bind_Monooxygenase_sf"/>
</dbReference>
<evidence type="ECO:0000256" key="1">
    <source>
        <dbReference type="ARBA" id="ARBA00001974"/>
    </source>
</evidence>
<dbReference type="Pfam" id="PF13450">
    <property type="entry name" value="NAD_binding_8"/>
    <property type="match status" value="1"/>
</dbReference>
<dbReference type="Proteomes" id="UP000288859">
    <property type="component" value="Unassembled WGS sequence"/>
</dbReference>
<organism evidence="3 4">
    <name type="scientific">Exophiala mesophila</name>
    <name type="common">Black yeast-like fungus</name>
    <dbReference type="NCBI Taxonomy" id="212818"/>
    <lineage>
        <taxon>Eukaryota</taxon>
        <taxon>Fungi</taxon>
        <taxon>Dikarya</taxon>
        <taxon>Ascomycota</taxon>
        <taxon>Pezizomycotina</taxon>
        <taxon>Eurotiomycetes</taxon>
        <taxon>Chaetothyriomycetidae</taxon>
        <taxon>Chaetothyriales</taxon>
        <taxon>Herpotrichiellaceae</taxon>
        <taxon>Exophiala</taxon>
    </lineage>
</organism>
<dbReference type="PRINTS" id="PR00081">
    <property type="entry name" value="GDHRDH"/>
</dbReference>
<dbReference type="InterPro" id="IPR002347">
    <property type="entry name" value="SDR_fam"/>
</dbReference>
<evidence type="ECO:0000313" key="3">
    <source>
        <dbReference type="EMBL" id="RVX71029.1"/>
    </source>
</evidence>
<reference evidence="3 4" key="1">
    <citation type="submission" date="2017-03" db="EMBL/GenBank/DDBJ databases">
        <title>Genomes of endolithic fungi from Antarctica.</title>
        <authorList>
            <person name="Coleine C."/>
            <person name="Masonjones S."/>
            <person name="Stajich J.E."/>
        </authorList>
    </citation>
    <scope>NUCLEOTIDE SEQUENCE [LARGE SCALE GENOMIC DNA]</scope>
    <source>
        <strain evidence="3 4">CCFEE 6314</strain>
    </source>
</reference>
<accession>A0A438N5J8</accession>
<dbReference type="OrthoDB" id="74360at2759"/>
<dbReference type="InterPro" id="IPR036188">
    <property type="entry name" value="FAD/NAD-bd_sf"/>
</dbReference>
<comment type="similarity">
    <text evidence="2">Belongs to the FAD-binding monooxygenase family.</text>
</comment>
<dbReference type="PANTHER" id="PTHR42877:SF8">
    <property type="entry name" value="MONOOXYGENASE"/>
    <property type="match status" value="1"/>
</dbReference>
<dbReference type="SUPFAM" id="SSF51905">
    <property type="entry name" value="FAD/NAD(P)-binding domain"/>
    <property type="match status" value="2"/>
</dbReference>
<dbReference type="PANTHER" id="PTHR42877">
    <property type="entry name" value="L-ORNITHINE N(5)-MONOOXYGENASE-RELATED"/>
    <property type="match status" value="1"/>
</dbReference>
<comment type="caution">
    <text evidence="3">The sequence shown here is derived from an EMBL/GenBank/DDBJ whole genome shotgun (WGS) entry which is preliminary data.</text>
</comment>
<dbReference type="VEuPathDB" id="FungiDB:PV10_08732"/>
<dbReference type="Gene3D" id="3.40.50.720">
    <property type="entry name" value="NAD(P)-binding Rossmann-like Domain"/>
    <property type="match status" value="1"/>
</dbReference>
<dbReference type="SUPFAM" id="SSF51735">
    <property type="entry name" value="NAD(P)-binding Rossmann-fold domains"/>
    <property type="match status" value="1"/>
</dbReference>
<evidence type="ECO:0008006" key="5">
    <source>
        <dbReference type="Google" id="ProtNLM"/>
    </source>
</evidence>
<dbReference type="Pfam" id="PF00106">
    <property type="entry name" value="adh_short"/>
    <property type="match status" value="1"/>
</dbReference>
<protein>
    <recommendedName>
        <fullName evidence="5">FAD/NAD(P)-binding domain-containing protein</fullName>
    </recommendedName>
</protein>
<sequence length="812" mass="91153">MACRYFKIKESELSGLEGKVAIVTGASSGIGLATAKLLVRLNAGAVFLLDLQGPKEDLGPRASFIETNVTSWESLRGAFDIVMARCGRIDIVHANAGIADTTDYVNLSEENGQLLEPSRYPYDVNLFGCFNTVSLAIHHMQKQSPQGGSIIMTASGAGYEGVTSAAYSELNYSCFLNCGLFTEELIIEAAGKHGIIGFLRAMKLQLYPKLPIRLNVVAPGFTESAITASALSTFKAVGLIIQPASAIALAVAPKIDIVDQVHSKPDHIKIIHVGAGASGLLMAYKARKMLKNFDLILYEKNPVIGGTWWENRYPGCACDIPAHCYTYSFEPNTEWSEFYSGHSEIQEYFVRFYEKHQLEPFVRLNHKVISTVWDDDQCIWNVEIEHDGQIVHDWCHVLVNGAGVVNRWKWPVIEGLHDFQGKLAHSAAWDETINTEGKKVAVIGTGSSSIQMVPHLAKGAEHLTVFMRNQFWISPQIPTDEQKLETSDRKAIIGRHYYTEDEKKAFRENEDFHLAYRKELESKMGKKFPVFMRGTPDNEMAKKVFRADMAKKIGPGHEELLEKMIPTWSPGCRRMTPGEGYLETLAQPHVSTVHEEIVKITPTGLVTASGQEVNVDIIACGTGFETSYVPHFKIVGMGGVVMQEEWKEESNIYCSISGPNYPNYWVINGPRGNWGQGCALPSHEVQIEYVVQCVDKMQREKIKSLEVKQKPTTDFNNHLDAWHKKHSVWAEDCRSWYKKNKKDGRVYIWGGSLLHLLKTLRTPRFEHYEIRYKNEDDTWAFLGNGLTEADVIGTVEKLTPFIRNSDVPWVID</sequence>
<dbReference type="VEuPathDB" id="FungiDB:PV10_06016"/>
<proteinExistence type="inferred from homology"/>
<name>A0A438N5J8_EXOME</name>
<gene>
    <name evidence="3" type="ORF">B0A52_03394</name>
</gene>
<evidence type="ECO:0000313" key="4">
    <source>
        <dbReference type="Proteomes" id="UP000288859"/>
    </source>
</evidence>
<comment type="cofactor">
    <cofactor evidence="1">
        <name>FAD</name>
        <dbReference type="ChEBI" id="CHEBI:57692"/>
    </cofactor>
</comment>
<evidence type="ECO:0000256" key="2">
    <source>
        <dbReference type="ARBA" id="ARBA00010139"/>
    </source>
</evidence>
<dbReference type="Gene3D" id="3.50.50.60">
    <property type="entry name" value="FAD/NAD(P)-binding domain"/>
    <property type="match status" value="2"/>
</dbReference>
<dbReference type="InterPro" id="IPR036291">
    <property type="entry name" value="NAD(P)-bd_dom_sf"/>
</dbReference>
<dbReference type="AlphaFoldDB" id="A0A438N5J8"/>